<feature type="signal peptide" evidence="2">
    <location>
        <begin position="1"/>
        <end position="21"/>
    </location>
</feature>
<reference evidence="4" key="1">
    <citation type="submission" date="2020-10" db="EMBL/GenBank/DDBJ databases">
        <authorList>
            <person name="Kikuchi T."/>
        </authorList>
    </citation>
    <scope>NUCLEOTIDE SEQUENCE</scope>
    <source>
        <strain evidence="4">NKZ352</strain>
    </source>
</reference>
<dbReference type="Gene3D" id="2.10.25.10">
    <property type="entry name" value="Laminin"/>
    <property type="match status" value="1"/>
</dbReference>
<evidence type="ECO:0000256" key="1">
    <source>
        <dbReference type="ARBA" id="ARBA00022900"/>
    </source>
</evidence>
<feature type="chain" id="PRO_5035779402" description="TIL domain-containing protein" evidence="2">
    <location>
        <begin position="22"/>
        <end position="202"/>
    </location>
</feature>
<sequence length="202" mass="22790">MLVFSAFCYLVLLNFTVASYGVNLELQPPVPGSANERLGGVVRDYSRRQYEYQYRSNTGIQSDSRCGLNEIFAECVQTCNPTCVDPMPFCQQNCDRGGCQCLPGYVRHMGRCILRTECATRNSFASRRSCQFNAQCFRNEICGTDGFCAFGRSTQHRSHGVQRCTRDNDCFDGHICLEGRCSPYLTSKTTFHGSTTFTRTFD</sequence>
<dbReference type="GO" id="GO:0004867">
    <property type="term" value="F:serine-type endopeptidase inhibitor activity"/>
    <property type="evidence" value="ECO:0007669"/>
    <property type="project" value="UniProtKB-KW"/>
</dbReference>
<gene>
    <name evidence="4" type="ORF">CAUJ_LOCUS4655</name>
</gene>
<feature type="domain" description="TIL" evidence="3">
    <location>
        <begin position="66"/>
        <end position="118"/>
    </location>
</feature>
<keyword evidence="1" id="KW-0646">Protease inhibitor</keyword>
<organism evidence="4 5">
    <name type="scientific">Caenorhabditis auriculariae</name>
    <dbReference type="NCBI Taxonomy" id="2777116"/>
    <lineage>
        <taxon>Eukaryota</taxon>
        <taxon>Metazoa</taxon>
        <taxon>Ecdysozoa</taxon>
        <taxon>Nematoda</taxon>
        <taxon>Chromadorea</taxon>
        <taxon>Rhabditida</taxon>
        <taxon>Rhabditina</taxon>
        <taxon>Rhabditomorpha</taxon>
        <taxon>Rhabditoidea</taxon>
        <taxon>Rhabditidae</taxon>
        <taxon>Peloderinae</taxon>
        <taxon>Caenorhabditis</taxon>
    </lineage>
</organism>
<dbReference type="SUPFAM" id="SSF57567">
    <property type="entry name" value="Serine protease inhibitors"/>
    <property type="match status" value="1"/>
</dbReference>
<dbReference type="EMBL" id="CAJGYM010000009">
    <property type="protein sequence ID" value="CAD6188736.1"/>
    <property type="molecule type" value="Genomic_DNA"/>
</dbReference>
<evidence type="ECO:0000313" key="4">
    <source>
        <dbReference type="EMBL" id="CAD6188736.1"/>
    </source>
</evidence>
<keyword evidence="2" id="KW-0732">Signal</keyword>
<dbReference type="InterPro" id="IPR036084">
    <property type="entry name" value="Ser_inhib-like_sf"/>
</dbReference>
<dbReference type="Proteomes" id="UP000835052">
    <property type="component" value="Unassembled WGS sequence"/>
</dbReference>
<evidence type="ECO:0000256" key="2">
    <source>
        <dbReference type="SAM" id="SignalP"/>
    </source>
</evidence>
<name>A0A8S1GXV5_9PELO</name>
<dbReference type="Pfam" id="PF01826">
    <property type="entry name" value="TIL"/>
    <property type="match status" value="1"/>
</dbReference>
<evidence type="ECO:0000313" key="5">
    <source>
        <dbReference type="Proteomes" id="UP000835052"/>
    </source>
</evidence>
<dbReference type="OrthoDB" id="5912264at2759"/>
<comment type="caution">
    <text evidence="4">The sequence shown here is derived from an EMBL/GenBank/DDBJ whole genome shotgun (WGS) entry which is preliminary data.</text>
</comment>
<protein>
    <recommendedName>
        <fullName evidence="3">TIL domain-containing protein</fullName>
    </recommendedName>
</protein>
<dbReference type="CDD" id="cd19941">
    <property type="entry name" value="TIL"/>
    <property type="match status" value="1"/>
</dbReference>
<accession>A0A8S1GXV5</accession>
<proteinExistence type="predicted"/>
<keyword evidence="5" id="KW-1185">Reference proteome</keyword>
<dbReference type="InterPro" id="IPR002919">
    <property type="entry name" value="TIL_dom"/>
</dbReference>
<keyword evidence="1" id="KW-0722">Serine protease inhibitor</keyword>
<dbReference type="AlphaFoldDB" id="A0A8S1GXV5"/>
<evidence type="ECO:0000259" key="3">
    <source>
        <dbReference type="Pfam" id="PF01826"/>
    </source>
</evidence>